<protein>
    <submittedName>
        <fullName evidence="1">Uncharacterized protein</fullName>
    </submittedName>
</protein>
<dbReference type="AlphaFoldDB" id="A0A0D7A0T3"/>
<dbReference type="InterPro" id="IPR054208">
    <property type="entry name" value="DUF6914"/>
</dbReference>
<dbReference type="Pfam" id="PF21858">
    <property type="entry name" value="DUF6914"/>
    <property type="match status" value="1"/>
</dbReference>
<accession>A0A0D7A0T3</accession>
<keyword evidence="2" id="KW-1185">Reference proteome</keyword>
<evidence type="ECO:0000313" key="2">
    <source>
        <dbReference type="Proteomes" id="UP000054144"/>
    </source>
</evidence>
<dbReference type="Proteomes" id="UP000054144">
    <property type="component" value="Unassembled WGS sequence"/>
</dbReference>
<proteinExistence type="predicted"/>
<organism evidence="1 2">
    <name type="scientific">Fistulina hepatica ATCC 64428</name>
    <dbReference type="NCBI Taxonomy" id="1128425"/>
    <lineage>
        <taxon>Eukaryota</taxon>
        <taxon>Fungi</taxon>
        <taxon>Dikarya</taxon>
        <taxon>Basidiomycota</taxon>
        <taxon>Agaricomycotina</taxon>
        <taxon>Agaricomycetes</taxon>
        <taxon>Agaricomycetidae</taxon>
        <taxon>Agaricales</taxon>
        <taxon>Fistulinaceae</taxon>
        <taxon>Fistulina</taxon>
    </lineage>
</organism>
<evidence type="ECO:0000313" key="1">
    <source>
        <dbReference type="EMBL" id="KIY44662.1"/>
    </source>
</evidence>
<sequence>MDKLKTLFKGNTTSYYPIVISQYERDGYSAPDNVDQLHWAIIVVVKERQQQGPCWQVYDRHYRDGRVEWAMSAISQATMGNTNKCLGGVRIGFVKAEDLSQLQQVVVSNNPSVKFTGWNCRDWVMEVITMLKGHNWVTAEINSQAALYPAMRQAGLATKELRQKGEQRVQIVDLFTKDYQ</sequence>
<name>A0A0D7A0T3_9AGAR</name>
<dbReference type="EMBL" id="KN882067">
    <property type="protein sequence ID" value="KIY44662.1"/>
    <property type="molecule type" value="Genomic_DNA"/>
</dbReference>
<reference evidence="1 2" key="1">
    <citation type="journal article" date="2015" name="Fungal Genet. Biol.">
        <title>Evolution of novel wood decay mechanisms in Agaricales revealed by the genome sequences of Fistulina hepatica and Cylindrobasidium torrendii.</title>
        <authorList>
            <person name="Floudas D."/>
            <person name="Held B.W."/>
            <person name="Riley R."/>
            <person name="Nagy L.G."/>
            <person name="Koehler G."/>
            <person name="Ransdell A.S."/>
            <person name="Younus H."/>
            <person name="Chow J."/>
            <person name="Chiniquy J."/>
            <person name="Lipzen A."/>
            <person name="Tritt A."/>
            <person name="Sun H."/>
            <person name="Haridas S."/>
            <person name="LaButti K."/>
            <person name="Ohm R.A."/>
            <person name="Kues U."/>
            <person name="Blanchette R.A."/>
            <person name="Grigoriev I.V."/>
            <person name="Minto R.E."/>
            <person name="Hibbett D.S."/>
        </authorList>
    </citation>
    <scope>NUCLEOTIDE SEQUENCE [LARGE SCALE GENOMIC DNA]</scope>
    <source>
        <strain evidence="1 2">ATCC 64428</strain>
    </source>
</reference>
<dbReference type="OrthoDB" id="3160749at2759"/>
<gene>
    <name evidence="1" type="ORF">FISHEDRAFT_50938</name>
</gene>